<dbReference type="AlphaFoldDB" id="A0A1X2F219"/>
<dbReference type="Gene3D" id="2.60.120.620">
    <property type="entry name" value="q2cbj1_9rhob like domain"/>
    <property type="match status" value="1"/>
</dbReference>
<dbReference type="PANTHER" id="PTHR20883">
    <property type="entry name" value="PHYTANOYL-COA DIOXYGENASE DOMAIN CONTAINING 1"/>
    <property type="match status" value="1"/>
</dbReference>
<sequence length="299" mass="32890">MPLVTLDSTATVDEAIAVIERDGGVIIRDFVDSQTLAGLKSDLHPVLENLGWGDDDFFAGKKTRRLGGLFKHTEHGTAIVRQPHFRAAADHFLARPVYRWVGDEKVELTPTYQVGATQVIDIHPGEGAQPLHRDDMVWSWRHGEGEHQARVQVMVAVTDFTADNGGTLVVPGSHLWDDERAPLREEAVPTEMNAGSALVWIGGTYHAGGTNNTESARTGITVTLDLAYLRQEENQYLAMNLEEVKALPDDVARLIGYQACPPLLGWVERDGIMRDPHMFLEDPADLGTSQATIGKRQAV</sequence>
<accession>A0A1X2F219</accession>
<protein>
    <submittedName>
        <fullName evidence="6">Phytanoyl-CoA dioxygenase</fullName>
    </submittedName>
</protein>
<reference evidence="6 7" key="1">
    <citation type="submission" date="2016-01" db="EMBL/GenBank/DDBJ databases">
        <title>The new phylogeny of the genus Mycobacterium.</title>
        <authorList>
            <person name="Tarcisio F."/>
            <person name="Conor M."/>
            <person name="Antonella G."/>
            <person name="Elisabetta G."/>
            <person name="Giulia F.S."/>
            <person name="Sara T."/>
            <person name="Anna F."/>
            <person name="Clotilde B."/>
            <person name="Roberto B."/>
            <person name="Veronica D.S."/>
            <person name="Fabio R."/>
            <person name="Monica P."/>
            <person name="Olivier J."/>
            <person name="Enrico T."/>
            <person name="Nicola S."/>
        </authorList>
    </citation>
    <scope>NUCLEOTIDE SEQUENCE [LARGE SCALE GENOMIC DNA]</scope>
    <source>
        <strain evidence="6 7">ATCC 700010</strain>
    </source>
</reference>
<comment type="caution">
    <text evidence="6">The sequence shown here is derived from an EMBL/GenBank/DDBJ whole genome shotgun (WGS) entry which is preliminary data.</text>
</comment>
<dbReference type="EMBL" id="LQQA01000029">
    <property type="protein sequence ID" value="ORX12426.1"/>
    <property type="molecule type" value="Genomic_DNA"/>
</dbReference>
<dbReference type="Pfam" id="PF05721">
    <property type="entry name" value="PhyH"/>
    <property type="match status" value="1"/>
</dbReference>
<keyword evidence="4" id="KW-0560">Oxidoreductase</keyword>
<dbReference type="GO" id="GO:0016706">
    <property type="term" value="F:2-oxoglutarate-dependent dioxygenase activity"/>
    <property type="evidence" value="ECO:0007669"/>
    <property type="project" value="UniProtKB-ARBA"/>
</dbReference>
<dbReference type="SUPFAM" id="SSF51197">
    <property type="entry name" value="Clavaminate synthase-like"/>
    <property type="match status" value="1"/>
</dbReference>
<evidence type="ECO:0000256" key="1">
    <source>
        <dbReference type="ARBA" id="ARBA00011738"/>
    </source>
</evidence>
<dbReference type="OrthoDB" id="9796766at2"/>
<evidence type="ECO:0000256" key="4">
    <source>
        <dbReference type="ARBA" id="ARBA00023002"/>
    </source>
</evidence>
<proteinExistence type="predicted"/>
<evidence type="ECO:0000313" key="7">
    <source>
        <dbReference type="Proteomes" id="UP000193964"/>
    </source>
</evidence>
<dbReference type="RefSeq" id="WP_085146123.1">
    <property type="nucleotide sequence ID" value="NZ_JACKUA010000030.1"/>
</dbReference>
<keyword evidence="3 6" id="KW-0223">Dioxygenase</keyword>
<evidence type="ECO:0000256" key="3">
    <source>
        <dbReference type="ARBA" id="ARBA00022964"/>
    </source>
</evidence>
<organism evidence="6 7">
    <name type="scientific">Mycolicibacterium wolinskyi</name>
    <dbReference type="NCBI Taxonomy" id="59750"/>
    <lineage>
        <taxon>Bacteria</taxon>
        <taxon>Bacillati</taxon>
        <taxon>Actinomycetota</taxon>
        <taxon>Actinomycetes</taxon>
        <taxon>Mycobacteriales</taxon>
        <taxon>Mycobacteriaceae</taxon>
        <taxon>Mycolicibacterium</taxon>
    </lineage>
</organism>
<evidence type="ECO:0000313" key="6">
    <source>
        <dbReference type="EMBL" id="ORX12426.1"/>
    </source>
</evidence>
<comment type="subunit">
    <text evidence="1">Homodimer.</text>
</comment>
<evidence type="ECO:0000256" key="2">
    <source>
        <dbReference type="ARBA" id="ARBA00022723"/>
    </source>
</evidence>
<name>A0A1X2F219_9MYCO</name>
<dbReference type="Proteomes" id="UP000193964">
    <property type="component" value="Unassembled WGS sequence"/>
</dbReference>
<keyword evidence="5" id="KW-0408">Iron</keyword>
<dbReference type="PANTHER" id="PTHR20883:SF45">
    <property type="entry name" value="PHYTANOYL-COA DIOXYGENASE FAMILY PROTEIN"/>
    <property type="match status" value="1"/>
</dbReference>
<gene>
    <name evidence="6" type="ORF">AWC31_31045</name>
</gene>
<evidence type="ECO:0000256" key="5">
    <source>
        <dbReference type="ARBA" id="ARBA00023004"/>
    </source>
</evidence>
<dbReference type="GO" id="GO:0005506">
    <property type="term" value="F:iron ion binding"/>
    <property type="evidence" value="ECO:0007669"/>
    <property type="project" value="UniProtKB-ARBA"/>
</dbReference>
<keyword evidence="2" id="KW-0479">Metal-binding</keyword>
<dbReference type="InterPro" id="IPR008775">
    <property type="entry name" value="Phytyl_CoA_dOase-like"/>
</dbReference>